<dbReference type="Proteomes" id="UP000594468">
    <property type="component" value="Chromosome"/>
</dbReference>
<dbReference type="EMBL" id="CP062983">
    <property type="protein sequence ID" value="QPC83643.1"/>
    <property type="molecule type" value="Genomic_DNA"/>
</dbReference>
<reference evidence="1 2" key="1">
    <citation type="submission" date="2020-02" db="EMBL/GenBank/DDBJ databases">
        <authorList>
            <person name="Zheng R.K."/>
            <person name="Sun C.M."/>
        </authorList>
    </citation>
    <scope>NUCLEOTIDE SEQUENCE [LARGE SCALE GENOMIC DNA]</scope>
    <source>
        <strain evidence="2">rifampicinis</strain>
    </source>
</reference>
<evidence type="ECO:0000313" key="1">
    <source>
        <dbReference type="EMBL" id="QPC83643.1"/>
    </source>
</evidence>
<keyword evidence="2" id="KW-1185">Reference proteome</keyword>
<accession>A0A7S8EAY8</accession>
<gene>
    <name evidence="1" type="ORF">G4Y79_04480</name>
</gene>
<protein>
    <submittedName>
        <fullName evidence="1">Uncharacterized protein</fullName>
    </submittedName>
</protein>
<dbReference type="RefSeq" id="WP_195171707.1">
    <property type="nucleotide sequence ID" value="NZ_CP062983.1"/>
</dbReference>
<proteinExistence type="predicted"/>
<dbReference type="KEGG" id="pmet:G4Y79_04480"/>
<dbReference type="AlphaFoldDB" id="A0A7S8EAY8"/>
<sequence length="81" mass="9006">MKTIHLKAVIGDDGLLKIETPTGYRNVAAEVILVLNPVQNETHLSAQGYPIDFFERLDAMAADDLMERPEQGVAETREPLE</sequence>
<name>A0A7S8EAY8_9CHLR</name>
<organism evidence="1 2">
    <name type="scientific">Phototrophicus methaneseepsis</name>
    <dbReference type="NCBI Taxonomy" id="2710758"/>
    <lineage>
        <taxon>Bacteria</taxon>
        <taxon>Bacillati</taxon>
        <taxon>Chloroflexota</taxon>
        <taxon>Candidatus Thermofontia</taxon>
        <taxon>Phototrophicales</taxon>
        <taxon>Phototrophicaceae</taxon>
        <taxon>Phototrophicus</taxon>
    </lineage>
</organism>
<evidence type="ECO:0000313" key="2">
    <source>
        <dbReference type="Proteomes" id="UP000594468"/>
    </source>
</evidence>